<dbReference type="GO" id="GO:0004029">
    <property type="term" value="F:aldehyde dehydrogenase (NAD+) activity"/>
    <property type="evidence" value="ECO:0007669"/>
    <property type="project" value="TreeGrafter"/>
</dbReference>
<evidence type="ECO:0000313" key="3">
    <source>
        <dbReference type="Proteomes" id="UP000283734"/>
    </source>
</evidence>
<dbReference type="PANTHER" id="PTHR48079">
    <property type="entry name" value="PROTEIN YEEZ"/>
    <property type="match status" value="1"/>
</dbReference>
<proteinExistence type="predicted"/>
<dbReference type="GO" id="GO:0005737">
    <property type="term" value="C:cytoplasm"/>
    <property type="evidence" value="ECO:0007669"/>
    <property type="project" value="TreeGrafter"/>
</dbReference>
<dbReference type="InterPro" id="IPR051783">
    <property type="entry name" value="NAD(P)-dependent_oxidoreduct"/>
</dbReference>
<dbReference type="PANTHER" id="PTHR48079:SF6">
    <property type="entry name" value="NAD(P)-BINDING DOMAIN-CONTAINING PROTEIN-RELATED"/>
    <property type="match status" value="1"/>
</dbReference>
<reference evidence="2 3" key="1">
    <citation type="submission" date="2018-09" db="EMBL/GenBank/DDBJ databases">
        <title>Alcanivorax profundi sp. nov., isolated from 1000 m-depth seawater of the Mariana Trench.</title>
        <authorList>
            <person name="Liu J."/>
        </authorList>
    </citation>
    <scope>NUCLEOTIDE SEQUENCE [LARGE SCALE GENOMIC DNA]</scope>
    <source>
        <strain evidence="2 3">MTEO17</strain>
    </source>
</reference>
<dbReference type="SUPFAM" id="SSF51735">
    <property type="entry name" value="NAD(P)-binding Rossmann-fold domains"/>
    <property type="match status" value="1"/>
</dbReference>
<organism evidence="2 3">
    <name type="scientific">Alcanivorax profundi</name>
    <dbReference type="NCBI Taxonomy" id="2338368"/>
    <lineage>
        <taxon>Bacteria</taxon>
        <taxon>Pseudomonadati</taxon>
        <taxon>Pseudomonadota</taxon>
        <taxon>Gammaproteobacteria</taxon>
        <taxon>Oceanospirillales</taxon>
        <taxon>Alcanivoracaceae</taxon>
        <taxon>Alcanivorax</taxon>
    </lineage>
</organism>
<feature type="domain" description="NAD-dependent epimerase/dehydratase" evidence="1">
    <location>
        <begin position="4"/>
        <end position="190"/>
    </location>
</feature>
<accession>A0A418XZB4</accession>
<dbReference type="RefSeq" id="WP_119917808.1">
    <property type="nucleotide sequence ID" value="NZ_CAXGPP010000077.1"/>
</dbReference>
<name>A0A418XZB4_9GAMM</name>
<keyword evidence="3" id="KW-1185">Reference proteome</keyword>
<dbReference type="Pfam" id="PF01370">
    <property type="entry name" value="Epimerase"/>
    <property type="match status" value="1"/>
</dbReference>
<protein>
    <submittedName>
        <fullName evidence="2">NAD-dependent epimerase/dehydratase family protein</fullName>
    </submittedName>
</protein>
<dbReference type="EMBL" id="QYYA01000002">
    <property type="protein sequence ID" value="RJG18351.1"/>
    <property type="molecule type" value="Genomic_DNA"/>
</dbReference>
<dbReference type="InterPro" id="IPR036291">
    <property type="entry name" value="NAD(P)-bd_dom_sf"/>
</dbReference>
<dbReference type="AlphaFoldDB" id="A0A418XZB4"/>
<evidence type="ECO:0000313" key="2">
    <source>
        <dbReference type="EMBL" id="RJG18351.1"/>
    </source>
</evidence>
<dbReference type="OrthoDB" id="9808276at2"/>
<comment type="caution">
    <text evidence="2">The sequence shown here is derived from an EMBL/GenBank/DDBJ whole genome shotgun (WGS) entry which is preliminary data.</text>
</comment>
<sequence length="281" mass="30421">MSHILIAGLGDLGSGLAQVLLAEGHRVSAIRRGQQCPAGVELYSQDLTEGAAMLPPDQVDLLVIIMTPSEYSEAGYLKAFVRAPLTLLDALAQQQPLPPVVFVSSSAVFGELAGEVDELTSPRPSRYNGKVLLAAEEEISARSMATVVRFTGIYGPGRYRQIDKAARLARGEEALPASQWTNRIHRDDCVGLLHCVVSGWLEGQEMPPLVVGTDSVGGRNLDVLQWLAQQQGLSLEVPGDTRDAPPAGKQVRSRYISQGHYTLKYPGYREGYARVLADRDS</sequence>
<dbReference type="InterPro" id="IPR001509">
    <property type="entry name" value="Epimerase_deHydtase"/>
</dbReference>
<dbReference type="Proteomes" id="UP000283734">
    <property type="component" value="Unassembled WGS sequence"/>
</dbReference>
<gene>
    <name evidence="2" type="ORF">D4A39_07720</name>
</gene>
<evidence type="ECO:0000259" key="1">
    <source>
        <dbReference type="Pfam" id="PF01370"/>
    </source>
</evidence>
<dbReference type="Gene3D" id="3.40.50.720">
    <property type="entry name" value="NAD(P)-binding Rossmann-like Domain"/>
    <property type="match status" value="1"/>
</dbReference>